<dbReference type="RefSeq" id="WP_086056229.1">
    <property type="nucleotide sequence ID" value="NZ_CP021109.1"/>
</dbReference>
<dbReference type="OrthoDB" id="8534240at2"/>
<organism evidence="1 2">
    <name type="scientific">Bordetella genomosp. 9</name>
    <dbReference type="NCBI Taxonomy" id="1416803"/>
    <lineage>
        <taxon>Bacteria</taxon>
        <taxon>Pseudomonadati</taxon>
        <taxon>Pseudomonadota</taxon>
        <taxon>Betaproteobacteria</taxon>
        <taxon>Burkholderiales</taxon>
        <taxon>Alcaligenaceae</taxon>
        <taxon>Bordetella</taxon>
    </lineage>
</organism>
<accession>A0A1W6YWX0</accession>
<dbReference type="Proteomes" id="UP000194139">
    <property type="component" value="Chromosome"/>
</dbReference>
<dbReference type="AlphaFoldDB" id="A0A1W6YWX0"/>
<name>A0A1W6YWX0_9BORD</name>
<dbReference type="EMBL" id="CP021109">
    <property type="protein sequence ID" value="ARP85474.1"/>
    <property type="molecule type" value="Genomic_DNA"/>
</dbReference>
<evidence type="ECO:0000313" key="2">
    <source>
        <dbReference type="Proteomes" id="UP000194139"/>
    </source>
</evidence>
<sequence>MDIFETITAHQEAMRLPLYAVTVTAAARVDTPVLLILHWHGFRRETPLRLAGGEQPPARPVAGSALQIDDHWDSVAALDQAMLDAAWRLGAWDVERETRPPWWRLGAPAGEALACRRAFGEYPDADPGEETVIAEAPDRPAMMEMAARRGYIRWLFRPRKAGLWAELNDEDSTVDEAGGRQPPCPVAPRPWTGADRSRTVYRLGHVDRLILPDSI</sequence>
<gene>
    <name evidence="1" type="ORF">CAL13_04025</name>
</gene>
<keyword evidence="2" id="KW-1185">Reference proteome</keyword>
<evidence type="ECO:0000313" key="1">
    <source>
        <dbReference type="EMBL" id="ARP85474.1"/>
    </source>
</evidence>
<proteinExistence type="predicted"/>
<reference evidence="1 2" key="1">
    <citation type="submission" date="2017-05" db="EMBL/GenBank/DDBJ databases">
        <title>Complete and WGS of Bordetella genogroups.</title>
        <authorList>
            <person name="Spilker T."/>
            <person name="LiPuma J."/>
        </authorList>
    </citation>
    <scope>NUCLEOTIDE SEQUENCE [LARGE SCALE GENOMIC DNA]</scope>
    <source>
        <strain evidence="1 2">AU17164</strain>
    </source>
</reference>
<protein>
    <submittedName>
        <fullName evidence="1">Diguanylate cyclase</fullName>
    </submittedName>
</protein>